<reference evidence="10 11" key="1">
    <citation type="journal article" date="2011" name="Stand. Genomic Sci.">
        <title>Complete genome sequence of the gliding freshwater bacterium Fluviicola taffensis type strain (RW262).</title>
        <authorList>
            <person name="Woyke T."/>
            <person name="Chertkov O."/>
            <person name="Lapidus A."/>
            <person name="Nolan M."/>
            <person name="Lucas S."/>
            <person name="Del Rio T.G."/>
            <person name="Tice H."/>
            <person name="Cheng J.F."/>
            <person name="Tapia R."/>
            <person name="Han C."/>
            <person name="Goodwin L."/>
            <person name="Pitluck S."/>
            <person name="Liolios K."/>
            <person name="Pagani I."/>
            <person name="Ivanova N."/>
            <person name="Huntemann M."/>
            <person name="Mavromatis K."/>
            <person name="Mikhailova N."/>
            <person name="Pati A."/>
            <person name="Chen A."/>
            <person name="Palaniappan K."/>
            <person name="Land M."/>
            <person name="Hauser L."/>
            <person name="Brambilla E.M."/>
            <person name="Rohde M."/>
            <person name="Mwirichia R."/>
            <person name="Sikorski J."/>
            <person name="Tindall B.J."/>
            <person name="Goker M."/>
            <person name="Bristow J."/>
            <person name="Eisen J.A."/>
            <person name="Markowitz V."/>
            <person name="Hugenholtz P."/>
            <person name="Klenk H.P."/>
            <person name="Kyrpides N.C."/>
        </authorList>
    </citation>
    <scope>NUCLEOTIDE SEQUENCE [LARGE SCALE GENOMIC DNA]</scope>
    <source>
        <strain evidence="11">DSM 16823 / RW262 / RW262</strain>
    </source>
</reference>
<dbReference type="SUPFAM" id="SSF143430">
    <property type="entry name" value="TTP0101/SSO1404-like"/>
    <property type="match status" value="1"/>
</dbReference>
<keyword evidence="11" id="KW-1185">Reference proteome</keyword>
<dbReference type="AlphaFoldDB" id="F2IKJ1"/>
<dbReference type="InterPro" id="IPR019199">
    <property type="entry name" value="Virulence_VapD/CRISPR_Cas2"/>
</dbReference>
<evidence type="ECO:0000313" key="10">
    <source>
        <dbReference type="EMBL" id="AEA45117.1"/>
    </source>
</evidence>
<dbReference type="EMBL" id="CP002542">
    <property type="protein sequence ID" value="AEA45117.1"/>
    <property type="molecule type" value="Genomic_DNA"/>
</dbReference>
<keyword evidence="7 9" id="KW-0460">Magnesium</keyword>
<gene>
    <name evidence="9" type="primary">cas2</name>
    <name evidence="10" type="ordered locus">Fluta_3143</name>
</gene>
<dbReference type="GO" id="GO:0046872">
    <property type="term" value="F:metal ion binding"/>
    <property type="evidence" value="ECO:0007669"/>
    <property type="project" value="UniProtKB-UniRule"/>
</dbReference>
<evidence type="ECO:0000256" key="7">
    <source>
        <dbReference type="ARBA" id="ARBA00022842"/>
    </source>
</evidence>
<evidence type="ECO:0000256" key="2">
    <source>
        <dbReference type="ARBA" id="ARBA00009959"/>
    </source>
</evidence>
<dbReference type="HAMAP" id="MF_01471">
    <property type="entry name" value="Cas2"/>
    <property type="match status" value="1"/>
</dbReference>
<dbReference type="KEGG" id="fte:Fluta_3143"/>
<comment type="similarity">
    <text evidence="2 9">Belongs to the CRISPR-associated endoribonuclease Cas2 protein family.</text>
</comment>
<protein>
    <recommendedName>
        <fullName evidence="9">CRISPR-associated endoribonuclease Cas2</fullName>
        <ecNumber evidence="9">3.1.-.-</ecNumber>
    </recommendedName>
</protein>
<reference evidence="11" key="2">
    <citation type="submission" date="2011-02" db="EMBL/GenBank/DDBJ databases">
        <title>The complete genome of Fluviicola taffensis DSM 16823.</title>
        <authorList>
            <consortium name="US DOE Joint Genome Institute (JGI-PGF)"/>
            <person name="Lucas S."/>
            <person name="Copeland A."/>
            <person name="Lapidus A."/>
            <person name="Bruce D."/>
            <person name="Goodwin L."/>
            <person name="Pitluck S."/>
            <person name="Kyrpides N."/>
            <person name="Mavromatis K."/>
            <person name="Ivanova N."/>
            <person name="Mikhailova N."/>
            <person name="Pagani I."/>
            <person name="Chertkov O."/>
            <person name="Detter J.C."/>
            <person name="Han C."/>
            <person name="Tapia R."/>
            <person name="Land M."/>
            <person name="Hauser L."/>
            <person name="Markowitz V."/>
            <person name="Cheng J.-F."/>
            <person name="Hugenholtz P."/>
            <person name="Woyke T."/>
            <person name="Wu D."/>
            <person name="Tindall B."/>
            <person name="Pomrenke H.G."/>
            <person name="Brambilla E."/>
            <person name="Klenk H.-P."/>
            <person name="Eisen J.A."/>
        </authorList>
    </citation>
    <scope>NUCLEOTIDE SEQUENCE [LARGE SCALE GENOMIC DNA]</scope>
    <source>
        <strain evidence="11">DSM 16823 / RW262 / RW262</strain>
    </source>
</reference>
<evidence type="ECO:0000256" key="4">
    <source>
        <dbReference type="ARBA" id="ARBA00022723"/>
    </source>
</evidence>
<dbReference type="Pfam" id="PF09827">
    <property type="entry name" value="CRISPR_Cas2"/>
    <property type="match status" value="1"/>
</dbReference>
<evidence type="ECO:0000256" key="9">
    <source>
        <dbReference type="HAMAP-Rule" id="MF_01471"/>
    </source>
</evidence>
<evidence type="ECO:0000256" key="1">
    <source>
        <dbReference type="ARBA" id="ARBA00001946"/>
    </source>
</evidence>
<keyword evidence="8 9" id="KW-0051">Antiviral defense</keyword>
<dbReference type="eggNOG" id="COG3512">
    <property type="taxonomic scope" value="Bacteria"/>
</dbReference>
<keyword evidence="3 9" id="KW-0540">Nuclease</keyword>
<comment type="subunit">
    <text evidence="9">Homodimer, forms a heterotetramer with a Cas1 homodimer.</text>
</comment>
<evidence type="ECO:0000256" key="6">
    <source>
        <dbReference type="ARBA" id="ARBA00022801"/>
    </source>
</evidence>
<dbReference type="EC" id="3.1.-.-" evidence="9"/>
<dbReference type="STRING" id="755732.Fluta_3143"/>
<comment type="cofactor">
    <cofactor evidence="1 9">
        <name>Mg(2+)</name>
        <dbReference type="ChEBI" id="CHEBI:18420"/>
    </cofactor>
</comment>
<proteinExistence type="inferred from homology"/>
<evidence type="ECO:0000256" key="3">
    <source>
        <dbReference type="ARBA" id="ARBA00022722"/>
    </source>
</evidence>
<name>F2IKJ1_FLUTR</name>
<comment type="function">
    <text evidence="9">CRISPR (clustered regularly interspaced short palindromic repeat), is an adaptive immune system that provides protection against mobile genetic elements (viruses, transposable elements and conjugative plasmids). CRISPR clusters contain sequences complementary to antecedent mobile elements and target invading nucleic acids. CRISPR clusters are transcribed and processed into CRISPR RNA (crRNA). Functions as a ssRNA-specific endoribonuclease. Involved in the integration of spacer DNA into the CRISPR cassette.</text>
</comment>
<keyword evidence="6 9" id="KW-0378">Hydrolase</keyword>
<dbReference type="InterPro" id="IPR021127">
    <property type="entry name" value="CRISPR_associated_Cas2"/>
</dbReference>
<dbReference type="GO" id="GO:0043571">
    <property type="term" value="P:maintenance of CRISPR repeat elements"/>
    <property type="evidence" value="ECO:0007669"/>
    <property type="project" value="UniProtKB-UniRule"/>
</dbReference>
<dbReference type="OrthoDB" id="9791737at2"/>
<evidence type="ECO:0000256" key="8">
    <source>
        <dbReference type="ARBA" id="ARBA00023118"/>
    </source>
</evidence>
<dbReference type="RefSeq" id="WP_013687884.1">
    <property type="nucleotide sequence ID" value="NC_015321.1"/>
</dbReference>
<dbReference type="GO" id="GO:0051607">
    <property type="term" value="P:defense response to virus"/>
    <property type="evidence" value="ECO:0007669"/>
    <property type="project" value="UniProtKB-UniRule"/>
</dbReference>
<keyword evidence="5 9" id="KW-0255">Endonuclease</keyword>
<evidence type="ECO:0000313" key="11">
    <source>
        <dbReference type="Proteomes" id="UP000007463"/>
    </source>
</evidence>
<evidence type="ECO:0000256" key="5">
    <source>
        <dbReference type="ARBA" id="ARBA00022759"/>
    </source>
</evidence>
<sequence>MYSSRFNAYRNMWVMVLFDLPTETKKERRDAALFRKKLIDDGFIMFQFSIYMRFCQSVENAEVHTKRAKNALPEKGKVGIFAITDKQFGKMEIFHGAKKAPERELPQQLELF</sequence>
<accession>F2IKJ1</accession>
<dbReference type="GO" id="GO:0004521">
    <property type="term" value="F:RNA endonuclease activity"/>
    <property type="evidence" value="ECO:0007669"/>
    <property type="project" value="InterPro"/>
</dbReference>
<dbReference type="NCBIfam" id="TIGR01573">
    <property type="entry name" value="cas2"/>
    <property type="match status" value="1"/>
</dbReference>
<dbReference type="Proteomes" id="UP000007463">
    <property type="component" value="Chromosome"/>
</dbReference>
<organism evidence="10 11">
    <name type="scientific">Fluviicola taffensis (strain DSM 16823 / NCIMB 13979 / RW262)</name>
    <dbReference type="NCBI Taxonomy" id="755732"/>
    <lineage>
        <taxon>Bacteria</taxon>
        <taxon>Pseudomonadati</taxon>
        <taxon>Bacteroidota</taxon>
        <taxon>Flavobacteriia</taxon>
        <taxon>Flavobacteriales</taxon>
        <taxon>Crocinitomicaceae</taxon>
        <taxon>Fluviicola</taxon>
    </lineage>
</organism>
<dbReference type="HOGENOM" id="CLU_150500_0_0_10"/>
<keyword evidence="4 9" id="KW-0479">Metal-binding</keyword>
<feature type="binding site" evidence="9">
    <location>
        <position position="19"/>
    </location>
    <ligand>
        <name>Mg(2+)</name>
        <dbReference type="ChEBI" id="CHEBI:18420"/>
        <note>catalytic</note>
    </ligand>
</feature>
<dbReference type="GO" id="GO:0016787">
    <property type="term" value="F:hydrolase activity"/>
    <property type="evidence" value="ECO:0007669"/>
    <property type="project" value="UniProtKB-KW"/>
</dbReference>